<name>A0AAJ7BW10_CEPCN</name>
<feature type="domain" description="COMM" evidence="1">
    <location>
        <begin position="7"/>
        <end position="73"/>
    </location>
</feature>
<organism evidence="2 3">
    <name type="scientific">Cephus cinctus</name>
    <name type="common">Wheat stem sawfly</name>
    <dbReference type="NCBI Taxonomy" id="211228"/>
    <lineage>
        <taxon>Eukaryota</taxon>
        <taxon>Metazoa</taxon>
        <taxon>Ecdysozoa</taxon>
        <taxon>Arthropoda</taxon>
        <taxon>Hexapoda</taxon>
        <taxon>Insecta</taxon>
        <taxon>Pterygota</taxon>
        <taxon>Neoptera</taxon>
        <taxon>Endopterygota</taxon>
        <taxon>Hymenoptera</taxon>
        <taxon>Cephoidea</taxon>
        <taxon>Cephidae</taxon>
        <taxon>Cephus</taxon>
    </lineage>
</organism>
<dbReference type="InterPro" id="IPR017920">
    <property type="entry name" value="COMM"/>
</dbReference>
<dbReference type="RefSeq" id="XP_015595672.1">
    <property type="nucleotide sequence ID" value="XM_015740186.2"/>
</dbReference>
<accession>A0AAJ7BW10</accession>
<proteinExistence type="predicted"/>
<evidence type="ECO:0000313" key="2">
    <source>
        <dbReference type="Proteomes" id="UP000694920"/>
    </source>
</evidence>
<keyword evidence="2" id="KW-1185">Reference proteome</keyword>
<dbReference type="Proteomes" id="UP000694920">
    <property type="component" value="Unplaced"/>
</dbReference>
<dbReference type="GeneID" id="107267956"/>
<sequence length="83" mass="9419">MDSVTPARLVETSCKINENLSSNPIEAKAPTCLLRMTVEEPSTKEDEQPTRKDYVMELPPATLNTLLEDFKKIREQLSNIARK</sequence>
<protein>
    <submittedName>
        <fullName evidence="3">Uncharacterized protein LOC107267956</fullName>
    </submittedName>
</protein>
<dbReference type="AlphaFoldDB" id="A0AAJ7BW10"/>
<evidence type="ECO:0000259" key="1">
    <source>
        <dbReference type="Pfam" id="PF07258"/>
    </source>
</evidence>
<gene>
    <name evidence="3" type="primary">LOC107267956</name>
</gene>
<reference evidence="3" key="1">
    <citation type="submission" date="2025-08" db="UniProtKB">
        <authorList>
            <consortium name="RefSeq"/>
        </authorList>
    </citation>
    <scope>IDENTIFICATION</scope>
</reference>
<dbReference type="KEGG" id="ccin:107267956"/>
<evidence type="ECO:0000313" key="3">
    <source>
        <dbReference type="RefSeq" id="XP_015595672.1"/>
    </source>
</evidence>
<dbReference type="Pfam" id="PF07258">
    <property type="entry name" value="COMM_domain"/>
    <property type="match status" value="1"/>
</dbReference>